<comment type="caution">
    <text evidence="1">The sequence shown here is derived from an EMBL/GenBank/DDBJ whole genome shotgun (WGS) entry which is preliminary data.</text>
</comment>
<evidence type="ECO:0000313" key="1">
    <source>
        <dbReference type="EMBL" id="RNI36331.1"/>
    </source>
</evidence>
<gene>
    <name evidence="1" type="ORF">EFY79_11050</name>
</gene>
<proteinExistence type="predicted"/>
<organism evidence="1 2">
    <name type="scientific">Hanamia caeni</name>
    <dbReference type="NCBI Taxonomy" id="2294116"/>
    <lineage>
        <taxon>Bacteria</taxon>
        <taxon>Pseudomonadati</taxon>
        <taxon>Bacteroidota</taxon>
        <taxon>Chitinophagia</taxon>
        <taxon>Chitinophagales</taxon>
        <taxon>Chitinophagaceae</taxon>
        <taxon>Hanamia</taxon>
    </lineage>
</organism>
<dbReference type="EMBL" id="RJJR01000008">
    <property type="protein sequence ID" value="RNI36331.1"/>
    <property type="molecule type" value="Genomic_DNA"/>
</dbReference>
<protein>
    <submittedName>
        <fullName evidence="1">Uncharacterized protein</fullName>
    </submittedName>
</protein>
<keyword evidence="2" id="KW-1185">Reference proteome</keyword>
<accession>A0A3M9NF28</accession>
<evidence type="ECO:0000313" key="2">
    <source>
        <dbReference type="Proteomes" id="UP000267223"/>
    </source>
</evidence>
<name>A0A3M9NF28_9BACT</name>
<dbReference type="AlphaFoldDB" id="A0A3M9NF28"/>
<sequence>MQKLKKKYSNNEISRRCKFCSRKRFC</sequence>
<reference evidence="1 2" key="1">
    <citation type="submission" date="2018-11" db="EMBL/GenBank/DDBJ databases">
        <title>Draft genome sequence of Ferruginibacter sp. BO-59.</title>
        <authorList>
            <person name="Im W.T."/>
        </authorList>
    </citation>
    <scope>NUCLEOTIDE SEQUENCE [LARGE SCALE GENOMIC DNA]</scope>
    <source>
        <strain evidence="1 2">BO-59</strain>
    </source>
</reference>
<dbReference type="Proteomes" id="UP000267223">
    <property type="component" value="Unassembled WGS sequence"/>
</dbReference>